<feature type="domain" description="Flagellar motor switch protein FliN-like C-terminal" evidence="2">
    <location>
        <begin position="306"/>
        <end position="373"/>
    </location>
</feature>
<dbReference type="InterPro" id="IPR036429">
    <property type="entry name" value="SpoA-like_sf"/>
</dbReference>
<dbReference type="SUPFAM" id="SSF101801">
    <property type="entry name" value="Surface presentation of antigens (SPOA)"/>
    <property type="match status" value="1"/>
</dbReference>
<keyword evidence="3" id="KW-0282">Flagellum</keyword>
<proteinExistence type="predicted"/>
<reference evidence="4 5" key="2">
    <citation type="submission" date="2017-08" db="EMBL/GenBank/DDBJ databases">
        <authorList>
            <person name="de Groot N.N."/>
        </authorList>
    </citation>
    <scope>NUCLEOTIDE SEQUENCE [LARGE SCALE GENOMIC DNA]</scope>
    <source>
        <strain evidence="4">Orrdi1</strain>
    </source>
</reference>
<keyword evidence="3" id="KW-0969">Cilium</keyword>
<evidence type="ECO:0000259" key="2">
    <source>
        <dbReference type="Pfam" id="PF01052"/>
    </source>
</evidence>
<evidence type="ECO:0000313" key="4">
    <source>
        <dbReference type="EMBL" id="SOE47028.1"/>
    </source>
</evidence>
<dbReference type="Pfam" id="PF01052">
    <property type="entry name" value="FliMN_C"/>
    <property type="match status" value="1"/>
</dbReference>
<keyword evidence="5" id="KW-1185">Reference proteome</keyword>
<protein>
    <submittedName>
        <fullName evidence="3">Type III secretion inner membrane protein (YscQ,homologous to flagellar export components)</fullName>
    </submittedName>
</protein>
<dbReference type="OrthoDB" id="9148477at2"/>
<dbReference type="Proteomes" id="UP000078558">
    <property type="component" value="Chromosome I"/>
</dbReference>
<evidence type="ECO:0000313" key="5">
    <source>
        <dbReference type="Proteomes" id="UP000078558"/>
    </source>
</evidence>
<evidence type="ECO:0000313" key="3">
    <source>
        <dbReference type="EMBL" id="SBT25618.1"/>
    </source>
</evidence>
<accession>A0A1C3K2F9</accession>
<feature type="compositionally biased region" description="Low complexity" evidence="1">
    <location>
        <begin position="11"/>
        <end position="28"/>
    </location>
</feature>
<name>A0A1C3K2F9_9BURK</name>
<dbReference type="AlphaFoldDB" id="A0A1C3K2F9"/>
<gene>
    <name evidence="3" type="ORF">ODI_03546</name>
    <name evidence="4" type="ORF">ODI_R0604</name>
</gene>
<feature type="region of interest" description="Disordered" evidence="1">
    <location>
        <begin position="1"/>
        <end position="29"/>
    </location>
</feature>
<evidence type="ECO:0000256" key="1">
    <source>
        <dbReference type="SAM" id="MobiDB-lite"/>
    </source>
</evidence>
<dbReference type="RefSeq" id="WP_067753897.1">
    <property type="nucleotide sequence ID" value="NZ_LT907988.1"/>
</dbReference>
<sequence length="378" mass="40103">MVAHATDTSRPEAPAAGGPPAWSPLAGSLPRHAPDDARLLKLTHDRRLAALLRTLPALENTRLELSSPAPGARPRVWVLLGHANDAGWLGLDDATMPALSSLATPRRQGDADAHAALGRAIASQLLSPLLAFLRTLGLPALDVLAVSGTAPALPACTLWRLALRQGEGRPLEAWFPTPPAGWLDAVAERIAACRGPTGLETSRLCLPAWLVLGRQAQRIRTLSALRSGDILLHVIDPEPARDIAAHAPFNATLRWVGAATPRTRRFLQAAVRVDGAQLTLQEAPRMTQELNEDLPDPDASDSAVPLDEVELPLQIEVAAMALAAADVAALQPGQVLTLPATVRDARVRLTVFGQQVATGELVCVGDHLGVRIRATERP</sequence>
<dbReference type="EMBL" id="FLRC01000021">
    <property type="protein sequence ID" value="SBT25618.1"/>
    <property type="molecule type" value="Genomic_DNA"/>
</dbReference>
<dbReference type="InterPro" id="IPR001543">
    <property type="entry name" value="FliN-like_C"/>
</dbReference>
<dbReference type="STRING" id="1851544.ODI_03546"/>
<organism evidence="3 5">
    <name type="scientific">Orrella dioscoreae</name>
    <dbReference type="NCBI Taxonomy" id="1851544"/>
    <lineage>
        <taxon>Bacteria</taxon>
        <taxon>Pseudomonadati</taxon>
        <taxon>Pseudomonadota</taxon>
        <taxon>Betaproteobacteria</taxon>
        <taxon>Burkholderiales</taxon>
        <taxon>Alcaligenaceae</taxon>
        <taxon>Orrella</taxon>
    </lineage>
</organism>
<keyword evidence="3" id="KW-0966">Cell projection</keyword>
<dbReference type="KEGG" id="odi:ODI_R0604"/>
<dbReference type="Gene3D" id="2.30.330.10">
    <property type="entry name" value="SpoA-like"/>
    <property type="match status" value="1"/>
</dbReference>
<dbReference type="EMBL" id="LT907988">
    <property type="protein sequence ID" value="SOE47028.1"/>
    <property type="molecule type" value="Genomic_DNA"/>
</dbReference>
<reference evidence="3 5" key="1">
    <citation type="submission" date="2016-06" db="EMBL/GenBank/DDBJ databases">
        <authorList>
            <person name="Kjaerup R.B."/>
            <person name="Dalgaard T.S."/>
            <person name="Juul-Madsen H.R."/>
        </authorList>
    </citation>
    <scope>NUCLEOTIDE SEQUENCE [LARGE SCALE GENOMIC DNA]</scope>
    <source>
        <strain evidence="3">Orrdi1</strain>
    </source>
</reference>